<evidence type="ECO:0000256" key="4">
    <source>
        <dbReference type="ARBA" id="ARBA00022692"/>
    </source>
</evidence>
<feature type="transmembrane region" description="Helical" evidence="7">
    <location>
        <begin position="111"/>
        <end position="129"/>
    </location>
</feature>
<feature type="transmembrane region" description="Helical" evidence="7">
    <location>
        <begin position="6"/>
        <end position="38"/>
    </location>
</feature>
<evidence type="ECO:0000256" key="3">
    <source>
        <dbReference type="ARBA" id="ARBA00022475"/>
    </source>
</evidence>
<evidence type="ECO:0000256" key="5">
    <source>
        <dbReference type="ARBA" id="ARBA00022989"/>
    </source>
</evidence>
<evidence type="ECO:0000256" key="1">
    <source>
        <dbReference type="ARBA" id="ARBA00004651"/>
    </source>
</evidence>
<dbReference type="GO" id="GO:0005886">
    <property type="term" value="C:plasma membrane"/>
    <property type="evidence" value="ECO:0007669"/>
    <property type="project" value="UniProtKB-SubCell"/>
</dbReference>
<evidence type="ECO:0000313" key="8">
    <source>
        <dbReference type="EMBL" id="AUG85311.1"/>
    </source>
</evidence>
<comment type="subcellular location">
    <subcellularLocation>
        <location evidence="1">Cell membrane</location>
        <topology evidence="1">Multi-pass membrane protein</topology>
    </subcellularLocation>
</comment>
<evidence type="ECO:0000256" key="2">
    <source>
        <dbReference type="ARBA" id="ARBA00022448"/>
    </source>
</evidence>
<dbReference type="NCBIfam" id="TIGR01528">
    <property type="entry name" value="NMN_trans_PnuC"/>
    <property type="match status" value="1"/>
</dbReference>
<dbReference type="Proteomes" id="UP000240962">
    <property type="component" value="Segment"/>
</dbReference>
<dbReference type="GO" id="GO:0034257">
    <property type="term" value="F:nicotinamide riboside transmembrane transporter activity"/>
    <property type="evidence" value="ECO:0007669"/>
    <property type="project" value="InterPro"/>
</dbReference>
<dbReference type="PANTHER" id="PTHR36122:SF2">
    <property type="entry name" value="NICOTINAMIDE RIBOSIDE TRANSPORTER PNUC"/>
    <property type="match status" value="1"/>
</dbReference>
<keyword evidence="5 7" id="KW-1133">Transmembrane helix</keyword>
<sequence length="208" mass="22474">MLEKIWSVIAVLLVIGASIISGADLFVSALSLVGILFVLGVAFKRPESQLLGAVFCGFLAFASMGAGFYANAVVNGLILIPASIYGYFHWKRRKGFQLEQSMSSGGLTNMIASLVAVTALVFFFGTMGAGGAMPLLDALTAVMPVVATFLMIGAYRDQWFLWIPYNAIQAFMWFTAASLQPAVLAVFVLKMVFLVNSLIGFYQWRKGA</sequence>
<name>A0A2H5BH34_9CAUD</name>
<proteinExistence type="predicted"/>
<reference evidence="9" key="1">
    <citation type="submission" date="2017-12" db="EMBL/GenBank/DDBJ databases">
        <authorList>
            <person name="Page C.L."/>
            <person name="McFadden E.F."/>
            <person name="Syed A.X."/>
            <person name="Lafty E.M."/>
            <person name="Hyatt D.A."/>
            <person name="Farronato D.M."/>
            <person name="Dong S.Z."/>
            <person name="Apostolopoulos E.L."/>
            <person name="Broussard G.W."/>
        </authorList>
    </citation>
    <scope>NUCLEOTIDE SEQUENCE [LARGE SCALE GENOMIC DNA]</scope>
</reference>
<feature type="transmembrane region" description="Helical" evidence="7">
    <location>
        <begin position="182"/>
        <end position="202"/>
    </location>
</feature>
<dbReference type="Pfam" id="PF04973">
    <property type="entry name" value="NMN_transporter"/>
    <property type="match status" value="1"/>
</dbReference>
<evidence type="ECO:0008006" key="10">
    <source>
        <dbReference type="Google" id="ProtNLM"/>
    </source>
</evidence>
<feature type="transmembrane region" description="Helical" evidence="7">
    <location>
        <begin position="72"/>
        <end position="90"/>
    </location>
</feature>
<dbReference type="PANTHER" id="PTHR36122">
    <property type="entry name" value="NICOTINAMIDE RIBOSIDE TRANSPORTER PNUC"/>
    <property type="match status" value="1"/>
</dbReference>
<evidence type="ECO:0000256" key="6">
    <source>
        <dbReference type="ARBA" id="ARBA00023136"/>
    </source>
</evidence>
<organism evidence="8 9">
    <name type="scientific">Vibrio phage Thalassa</name>
    <dbReference type="NCBI Taxonomy" id="2570301"/>
    <lineage>
        <taxon>Viruses</taxon>
        <taxon>Duplodnaviria</taxon>
        <taxon>Heunggongvirae</taxon>
        <taxon>Uroviricota</taxon>
        <taxon>Caudoviricetes</taxon>
        <taxon>Demerecviridae</taxon>
        <taxon>Ermolyevavirinae</taxon>
        <taxon>Thalassavirus</taxon>
        <taxon>Thalassavirus thalassa</taxon>
    </lineage>
</organism>
<feature type="transmembrane region" description="Helical" evidence="7">
    <location>
        <begin position="135"/>
        <end position="152"/>
    </location>
</feature>
<keyword evidence="6 7" id="KW-0472">Membrane</keyword>
<keyword evidence="9" id="KW-1185">Reference proteome</keyword>
<protein>
    <recommendedName>
        <fullName evidence="10">Nicotinamide mononucleotide transporter</fullName>
    </recommendedName>
</protein>
<gene>
    <name evidence="8" type="ORF">THALASSA_128</name>
</gene>
<dbReference type="InterPro" id="IPR006419">
    <property type="entry name" value="NMN_transpt_PnuC"/>
</dbReference>
<feature type="transmembrane region" description="Helical" evidence="7">
    <location>
        <begin position="50"/>
        <end position="66"/>
    </location>
</feature>
<accession>A0A2H5BH34</accession>
<feature type="transmembrane region" description="Helical" evidence="7">
    <location>
        <begin position="159"/>
        <end position="176"/>
    </location>
</feature>
<keyword evidence="4 7" id="KW-0812">Transmembrane</keyword>
<keyword evidence="2" id="KW-0813">Transport</keyword>
<evidence type="ECO:0000313" key="9">
    <source>
        <dbReference type="Proteomes" id="UP000240962"/>
    </source>
</evidence>
<dbReference type="EMBL" id="MG649967">
    <property type="protein sequence ID" value="AUG85311.1"/>
    <property type="molecule type" value="Genomic_DNA"/>
</dbReference>
<evidence type="ECO:0000256" key="7">
    <source>
        <dbReference type="SAM" id="Phobius"/>
    </source>
</evidence>
<keyword evidence="3" id="KW-1003">Cell membrane</keyword>